<dbReference type="AlphaFoldDB" id="A0A812TUU4"/>
<dbReference type="OrthoDB" id="427855at2759"/>
<dbReference type="GO" id="GO:0016887">
    <property type="term" value="F:ATP hydrolysis activity"/>
    <property type="evidence" value="ECO:0007669"/>
    <property type="project" value="InterPro"/>
</dbReference>
<gene>
    <name evidence="1" type="ORF">SNAT2548_LOCUS30476</name>
</gene>
<protein>
    <submittedName>
        <fullName evidence="1">Uncharacterized protein</fullName>
    </submittedName>
</protein>
<proteinExistence type="predicted"/>
<name>A0A812TUU4_9DINO</name>
<dbReference type="PANTHER" id="PTHR22605">
    <property type="entry name" value="RZ-TYPE DOMAIN-CONTAINING PROTEIN"/>
    <property type="match status" value="1"/>
</dbReference>
<evidence type="ECO:0000313" key="2">
    <source>
        <dbReference type="Proteomes" id="UP000604046"/>
    </source>
</evidence>
<dbReference type="GO" id="GO:0004842">
    <property type="term" value="F:ubiquitin-protein transferase activity"/>
    <property type="evidence" value="ECO:0007669"/>
    <property type="project" value="InterPro"/>
</dbReference>
<dbReference type="PANTHER" id="PTHR22605:SF1">
    <property type="entry name" value="RZ-TYPE DOMAIN-CONTAINING PROTEIN"/>
    <property type="match status" value="1"/>
</dbReference>
<reference evidence="1" key="1">
    <citation type="submission" date="2021-02" db="EMBL/GenBank/DDBJ databases">
        <authorList>
            <person name="Dougan E. K."/>
            <person name="Rhodes N."/>
            <person name="Thang M."/>
            <person name="Chan C."/>
        </authorList>
    </citation>
    <scope>NUCLEOTIDE SEQUENCE</scope>
</reference>
<comment type="caution">
    <text evidence="1">The sequence shown here is derived from an EMBL/GenBank/DDBJ whole genome shotgun (WGS) entry which is preliminary data.</text>
</comment>
<evidence type="ECO:0000313" key="1">
    <source>
        <dbReference type="EMBL" id="CAE7543466.1"/>
    </source>
</evidence>
<dbReference type="Proteomes" id="UP000604046">
    <property type="component" value="Unassembled WGS sequence"/>
</dbReference>
<dbReference type="InterPro" id="IPR031248">
    <property type="entry name" value="RNF213"/>
</dbReference>
<keyword evidence="2" id="KW-1185">Reference proteome</keyword>
<dbReference type="EMBL" id="CAJNDS010002608">
    <property type="protein sequence ID" value="CAE7543466.1"/>
    <property type="molecule type" value="Genomic_DNA"/>
</dbReference>
<accession>A0A812TUU4</accession>
<sequence>MKDDSACRVLVQEKILPHDFEVIDVQDYAHDADEFGCAECVSQMTLCMEAGRPVLLRNCSSGRLLCSFYNLFNQNFRVTETAEGLQTLYIIIAHGARVHHCRVHPNFFVVLQMQKEDFLEQPAALRSRFSVVTLPLEEVLQERLQVSFVREAQRKSMRSALETVWKLVGTLGEKAIVGLVDQTLVSLLLSMVESLRSSKNSMQEFASLCSDGLELNASTAVQVMAVRLLQLMPPEQMLHHAEKFGQADFYRRAYFSHQSHFSLMGVLTTARNNKLLPLPKLVLYTRSSAEICSLLQRGEHSLGSLSIIDASEVATTQALEAKYKASQGKQDRKMNGAKKNVLLVVDMEHHQNQHVSWLRAFVDLKARDSADTLWVILLHYPPEQVISGKLYPCVFLDGWDFFFIDSLTPASAFDEEYLLRQVICGSPSEGRPQELDIVRPDESRQKYVVDFCRRVHLPQTHAQAPGRYSSMEHRETCAVQESKESTGLLTSLAAWMGRGVGLLLGKMGPADDDNEAAQVAQAVDTFYAKDATVQQRVEGVLLVLQRHPRIWQHLIATFHENFSGPKLLAEVTQLASQIRKGRKLMSFVDAVRLHLHGEFQQHVAHYLKALCSHGGLRDLVSGDATVAMALLPLLPDKVLEIKMGYQTCLVSPLFRFLDRKLDDMLLTARRRIPGAAYDDHAVISAVADMVRCESSMRGLVTETDLCHGYALFLVHKSCGNIATREILNVLFIWLRAAVPANRDAAFHLAGLCGSHRARTQRLVSLSRVLTLCAECPHGQAALAALQDSASGGPHLTGSEGSQHSLDSPDSLGLEQWRKQLEDDTAKCLHDLLWSELSGLSQMMSLVSFLMGSSGAATHVLPSMFDGETQAAQREIDFTAFLEGLERVSGAEEQLAGFARSLVVKILQNQDGLQNPGHREQADMLSIFWQWQAGRALLTDELMILVVSKLGVVELDLKTDLPYLPPYVPGRKEQSRLADLYFTWKCDTISSTPRPLQEIWVSRQQLYRPDLSMVESIDLAAWEFAFATQLATLACDEDMHLDEQLRSLASS</sequence>
<organism evidence="1 2">
    <name type="scientific">Symbiodinium natans</name>
    <dbReference type="NCBI Taxonomy" id="878477"/>
    <lineage>
        <taxon>Eukaryota</taxon>
        <taxon>Sar</taxon>
        <taxon>Alveolata</taxon>
        <taxon>Dinophyceae</taxon>
        <taxon>Suessiales</taxon>
        <taxon>Symbiodiniaceae</taxon>
        <taxon>Symbiodinium</taxon>
    </lineage>
</organism>